<proteinExistence type="predicted"/>
<sequence length="378" mass="41045">MLAQPQIFFDHGPDGTGTLFRAPEQLIVAKTAEEVPAALDALSRAQADGRWIAGYCSYELGYVLMPKLAHLLPEDRDTPLLLFGVFDTPDSANIGVGEAVLSSLTPLWSANDYHRAFDKLRALIGAGDIYQANLTFPILANRAGSAEALFGLLAARQPVLYGAHVDLGVGPEILSRSPELFFRTTADGEIETLPMKGTVPRGITAGEDDERYNWLLKDPKNRAENLMIVDLLRNDISQVSKVGSVKVPELFRVDSYATVHQMVSRVTAHLKESTSLPDILRALFPCGSVTGAPKNRAMQVIRDLEPTPRGIYCGTIGWMAPDGSSCFNVAIRTLSLFEGGAVRLNVGGGVVWDSTADGEYEEALWKVRYAEISPPISS</sequence>
<dbReference type="RefSeq" id="WP_213889090.1">
    <property type="nucleotide sequence ID" value="NZ_JAGFNU010000005.1"/>
</dbReference>
<keyword evidence="2" id="KW-0808">Transferase</keyword>
<dbReference type="PRINTS" id="PR00095">
    <property type="entry name" value="ANTSNTHASEI"/>
</dbReference>
<keyword evidence="2" id="KW-0032">Aminotransferase</keyword>
<dbReference type="SUPFAM" id="SSF56322">
    <property type="entry name" value="ADC synthase"/>
    <property type="match status" value="1"/>
</dbReference>
<reference evidence="2 3" key="1">
    <citation type="submission" date="2024-09" db="EMBL/GenBank/DDBJ databases">
        <authorList>
            <person name="Sun Q."/>
            <person name="Mori K."/>
        </authorList>
    </citation>
    <scope>NUCLEOTIDE SEQUENCE [LARGE SCALE GENOMIC DNA]</scope>
    <source>
        <strain evidence="2 3">CECT 8726</strain>
    </source>
</reference>
<gene>
    <name evidence="2" type="ORF">ACFFUT_06055</name>
</gene>
<dbReference type="NCBIfam" id="TIGR00553">
    <property type="entry name" value="pabB"/>
    <property type="match status" value="1"/>
</dbReference>
<name>A0ABV5JF46_9RHOB</name>
<dbReference type="GO" id="GO:0046820">
    <property type="term" value="F:4-amino-4-deoxychorismate synthase activity"/>
    <property type="evidence" value="ECO:0007669"/>
    <property type="project" value="UniProtKB-EC"/>
</dbReference>
<dbReference type="InterPro" id="IPR015890">
    <property type="entry name" value="Chorismate_C"/>
</dbReference>
<dbReference type="EC" id="2.6.1.85" evidence="2"/>
<evidence type="ECO:0000313" key="3">
    <source>
        <dbReference type="Proteomes" id="UP001589683"/>
    </source>
</evidence>
<dbReference type="EMBL" id="JBHMEA010000016">
    <property type="protein sequence ID" value="MFB9231348.1"/>
    <property type="molecule type" value="Genomic_DNA"/>
</dbReference>
<feature type="domain" description="Chorismate-utilising enzyme C-terminal" evidence="1">
    <location>
        <begin position="110"/>
        <end position="365"/>
    </location>
</feature>
<protein>
    <submittedName>
        <fullName evidence="2">Aminodeoxychorismate synthase component I</fullName>
        <ecNumber evidence="2">2.6.1.85</ecNumber>
    </submittedName>
</protein>
<dbReference type="PANTHER" id="PTHR11236:SF50">
    <property type="entry name" value="AMINODEOXYCHORISMATE SYNTHASE COMPONENT 1"/>
    <property type="match status" value="1"/>
</dbReference>
<dbReference type="Proteomes" id="UP001589683">
    <property type="component" value="Unassembled WGS sequence"/>
</dbReference>
<dbReference type="NCBIfam" id="NF005698">
    <property type="entry name" value="PRK07508.1"/>
    <property type="match status" value="1"/>
</dbReference>
<dbReference type="InterPro" id="IPR019999">
    <property type="entry name" value="Anth_synth_I-like"/>
</dbReference>
<evidence type="ECO:0000259" key="1">
    <source>
        <dbReference type="Pfam" id="PF00425"/>
    </source>
</evidence>
<evidence type="ECO:0000313" key="2">
    <source>
        <dbReference type="EMBL" id="MFB9231348.1"/>
    </source>
</evidence>
<dbReference type="InterPro" id="IPR005801">
    <property type="entry name" value="ADC_synthase"/>
</dbReference>
<accession>A0ABV5JF46</accession>
<dbReference type="InterPro" id="IPR005802">
    <property type="entry name" value="ADC_synth_comp_1"/>
</dbReference>
<dbReference type="PANTHER" id="PTHR11236">
    <property type="entry name" value="AMINOBENZOATE/ANTHRANILATE SYNTHASE"/>
    <property type="match status" value="1"/>
</dbReference>
<comment type="caution">
    <text evidence="2">The sequence shown here is derived from an EMBL/GenBank/DDBJ whole genome shotgun (WGS) entry which is preliminary data.</text>
</comment>
<dbReference type="Gene3D" id="3.60.120.10">
    <property type="entry name" value="Anthranilate synthase"/>
    <property type="match status" value="1"/>
</dbReference>
<dbReference type="Pfam" id="PF00425">
    <property type="entry name" value="Chorismate_bind"/>
    <property type="match status" value="1"/>
</dbReference>
<keyword evidence="3" id="KW-1185">Reference proteome</keyword>
<organism evidence="2 3">
    <name type="scientific">Pseudohalocynthiibacter aestuariivivens</name>
    <dbReference type="NCBI Taxonomy" id="1591409"/>
    <lineage>
        <taxon>Bacteria</taxon>
        <taxon>Pseudomonadati</taxon>
        <taxon>Pseudomonadota</taxon>
        <taxon>Alphaproteobacteria</taxon>
        <taxon>Rhodobacterales</taxon>
        <taxon>Paracoccaceae</taxon>
        <taxon>Pseudohalocynthiibacter</taxon>
    </lineage>
</organism>